<evidence type="ECO:0000313" key="2">
    <source>
        <dbReference type="EMBL" id="GCD32418.1"/>
    </source>
</evidence>
<reference evidence="2 3" key="1">
    <citation type="submission" date="2018-11" db="EMBL/GenBank/DDBJ databases">
        <title>Whole genome sequence of Streptomyces chrestomyceticus NBRC 13444(T).</title>
        <authorList>
            <person name="Komaki H."/>
            <person name="Tamura T."/>
        </authorList>
    </citation>
    <scope>NUCLEOTIDE SEQUENCE [LARGE SCALE GENOMIC DNA]</scope>
    <source>
        <strain evidence="2 3">NBRC 13444</strain>
    </source>
</reference>
<proteinExistence type="predicted"/>
<dbReference type="EMBL" id="BHZC01000001">
    <property type="protein sequence ID" value="GCD32418.1"/>
    <property type="molecule type" value="Genomic_DNA"/>
</dbReference>
<protein>
    <submittedName>
        <fullName evidence="2">PPOX class F420-dependent enzyme</fullName>
    </submittedName>
</protein>
<dbReference type="Proteomes" id="UP000287830">
    <property type="component" value="Unassembled WGS sequence"/>
</dbReference>
<comment type="caution">
    <text evidence="2">The sequence shown here is derived from an EMBL/GenBank/DDBJ whole genome shotgun (WGS) entry which is preliminary data.</text>
</comment>
<feature type="region of interest" description="Disordered" evidence="1">
    <location>
        <begin position="1"/>
        <end position="23"/>
    </location>
</feature>
<sequence>MKTVVLNFGGAGRSGPPRRDDLQQRTRCHRLTAMPFDAALAVDFVGRHPAVRYENNFPGTVTTIFAGDYDEAETAQVSRPRATGEPVETAAKEALPLLDSGTAGRPVAVREGSAVPLAPQTSSLADARGLHDYTREVLAR</sequence>
<accession>A0A7U9KPX2</accession>
<organism evidence="2 3">
    <name type="scientific">Streptomyces chrestomyceticus JCM 4735</name>
    <dbReference type="NCBI Taxonomy" id="1306181"/>
    <lineage>
        <taxon>Bacteria</taxon>
        <taxon>Bacillati</taxon>
        <taxon>Actinomycetota</taxon>
        <taxon>Actinomycetes</taxon>
        <taxon>Kitasatosporales</taxon>
        <taxon>Streptomycetaceae</taxon>
        <taxon>Streptomyces</taxon>
    </lineage>
</organism>
<gene>
    <name evidence="2" type="ORF">OEIGOIKO_00131</name>
</gene>
<evidence type="ECO:0000313" key="3">
    <source>
        <dbReference type="Proteomes" id="UP000287830"/>
    </source>
</evidence>
<dbReference type="AlphaFoldDB" id="A0A7U9KPX2"/>
<evidence type="ECO:0000256" key="1">
    <source>
        <dbReference type="SAM" id="MobiDB-lite"/>
    </source>
</evidence>
<name>A0A7U9KPX2_9ACTN</name>